<feature type="domain" description="Peptidase M24" evidence="1">
    <location>
        <begin position="175"/>
        <end position="376"/>
    </location>
</feature>
<comment type="caution">
    <text evidence="2">The sequence shown here is derived from an EMBL/GenBank/DDBJ whole genome shotgun (WGS) entry which is preliminary data.</text>
</comment>
<dbReference type="Pfam" id="PF00557">
    <property type="entry name" value="Peptidase_M24"/>
    <property type="match status" value="1"/>
</dbReference>
<dbReference type="Proteomes" id="UP001216674">
    <property type="component" value="Unassembled WGS sequence"/>
</dbReference>
<dbReference type="InterPro" id="IPR000994">
    <property type="entry name" value="Pept_M24"/>
</dbReference>
<evidence type="ECO:0000313" key="2">
    <source>
        <dbReference type="EMBL" id="MDF3838255.1"/>
    </source>
</evidence>
<evidence type="ECO:0000313" key="3">
    <source>
        <dbReference type="Proteomes" id="UP001216674"/>
    </source>
</evidence>
<dbReference type="InterPro" id="IPR050659">
    <property type="entry name" value="Peptidase_M24B"/>
</dbReference>
<dbReference type="EMBL" id="JARJLM010000574">
    <property type="protein sequence ID" value="MDF3838255.1"/>
    <property type="molecule type" value="Genomic_DNA"/>
</dbReference>
<dbReference type="Gene3D" id="3.90.230.10">
    <property type="entry name" value="Creatinase/methionine aminopeptidase superfamily"/>
    <property type="match status" value="1"/>
</dbReference>
<gene>
    <name evidence="2" type="ORF">P3W85_35790</name>
</gene>
<proteinExistence type="predicted"/>
<dbReference type="PANTHER" id="PTHR46112">
    <property type="entry name" value="AMINOPEPTIDASE"/>
    <property type="match status" value="1"/>
</dbReference>
<dbReference type="CDD" id="cd01066">
    <property type="entry name" value="APP_MetAP"/>
    <property type="match status" value="1"/>
</dbReference>
<evidence type="ECO:0000259" key="1">
    <source>
        <dbReference type="Pfam" id="PF00557"/>
    </source>
</evidence>
<name>A0ABT6B059_9BURK</name>
<keyword evidence="3" id="KW-1185">Reference proteome</keyword>
<organism evidence="2 3">
    <name type="scientific">Cupriavidus basilensis</name>
    <dbReference type="NCBI Taxonomy" id="68895"/>
    <lineage>
        <taxon>Bacteria</taxon>
        <taxon>Pseudomonadati</taxon>
        <taxon>Pseudomonadota</taxon>
        <taxon>Betaproteobacteria</taxon>
        <taxon>Burkholderiales</taxon>
        <taxon>Burkholderiaceae</taxon>
        <taxon>Cupriavidus</taxon>
    </lineage>
</organism>
<dbReference type="SUPFAM" id="SSF55920">
    <property type="entry name" value="Creatinase/aminopeptidase"/>
    <property type="match status" value="1"/>
</dbReference>
<accession>A0ABT6B059</accession>
<dbReference type="InterPro" id="IPR036005">
    <property type="entry name" value="Creatinase/aminopeptidase-like"/>
</dbReference>
<reference evidence="2 3" key="1">
    <citation type="submission" date="2023-03" db="EMBL/GenBank/DDBJ databases">
        <title>Draft assemblies of triclosan tolerant bacteria isolated from returned activated sludge.</title>
        <authorList>
            <person name="Van Hamelsveld S."/>
        </authorList>
    </citation>
    <scope>NUCLEOTIDE SEQUENCE [LARGE SCALE GENOMIC DNA]</scope>
    <source>
        <strain evidence="2 3">GW210010_S58</strain>
    </source>
</reference>
<dbReference type="PANTHER" id="PTHR46112:SF2">
    <property type="entry name" value="XAA-PRO AMINOPEPTIDASE P-RELATED"/>
    <property type="match status" value="1"/>
</dbReference>
<dbReference type="RefSeq" id="WP_276268244.1">
    <property type="nucleotide sequence ID" value="NZ_JARJLM010000574.1"/>
</dbReference>
<sequence>MTPKNSSTPSVDVVELATKARHKLFEACPRVGAVLTLDPAHIGYLTGYRSTGHDLYRYYQMAALVSPERVALVLGAGDGPPASELLPQESLFCYGTFFVESIDRAKHWGSAYTSFDAALDAALGSILPEHCLLGLDHTGIPSKDQLTASLKNWWIEDITARLLDCRVVKLPGEIELLRHANRLLERGIAVAFENAKIGVTECELAALVASEIVRGGGMPRSLTVTSGPRTALVDAPPSQRRLAHGDTLRLDLDCTYQGYWADIARTAFIGQATPKQEARFSAISTGLAAERQAIRPGVSAGELFRTAVDATRRAGLPAFDRHNCGHGIGVNSNERPRIVEGNQEILQPGMVICIETPYYEIEWGGMMTEQMMLVTENGAEPLTTLDATLRVL</sequence>
<protein>
    <submittedName>
        <fullName evidence="2">Xaa-Pro peptidase family protein</fullName>
    </submittedName>
</protein>